<feature type="region of interest" description="Disordered" evidence="2">
    <location>
        <begin position="275"/>
        <end position="305"/>
    </location>
</feature>
<dbReference type="PANTHER" id="PTHR46462:SF3">
    <property type="entry name" value="UPSET, ISOFORM A"/>
    <property type="match status" value="1"/>
</dbReference>
<evidence type="ECO:0000256" key="1">
    <source>
        <dbReference type="ARBA" id="ARBA00022853"/>
    </source>
</evidence>
<organism evidence="4">
    <name type="scientific">Schistocephalus solidus</name>
    <name type="common">Tapeworm</name>
    <dbReference type="NCBI Taxonomy" id="70667"/>
    <lineage>
        <taxon>Eukaryota</taxon>
        <taxon>Metazoa</taxon>
        <taxon>Spiralia</taxon>
        <taxon>Lophotrochozoa</taxon>
        <taxon>Platyhelminthes</taxon>
        <taxon>Cestoda</taxon>
        <taxon>Eucestoda</taxon>
        <taxon>Diphyllobothriidea</taxon>
        <taxon>Diphyllobothriidae</taxon>
        <taxon>Schistocephalus</taxon>
    </lineage>
</organism>
<feature type="region of interest" description="Disordered" evidence="2">
    <location>
        <begin position="156"/>
        <end position="175"/>
    </location>
</feature>
<accession>A0A0X3P3N5</accession>
<feature type="region of interest" description="Disordered" evidence="2">
    <location>
        <begin position="485"/>
        <end position="621"/>
    </location>
</feature>
<dbReference type="GO" id="GO:0008168">
    <property type="term" value="F:methyltransferase activity"/>
    <property type="evidence" value="ECO:0007669"/>
    <property type="project" value="UniProtKB-KW"/>
</dbReference>
<dbReference type="GO" id="GO:0006325">
    <property type="term" value="P:chromatin organization"/>
    <property type="evidence" value="ECO:0007669"/>
    <property type="project" value="UniProtKB-KW"/>
</dbReference>
<keyword evidence="4" id="KW-0489">Methyltransferase</keyword>
<feature type="compositionally biased region" description="Polar residues" evidence="2">
    <location>
        <begin position="296"/>
        <end position="305"/>
    </location>
</feature>
<feature type="domain" description="SET" evidence="3">
    <location>
        <begin position="683"/>
        <end position="809"/>
    </location>
</feature>
<dbReference type="Gene3D" id="2.170.270.10">
    <property type="entry name" value="SET domain"/>
    <property type="match status" value="1"/>
</dbReference>
<sequence length="1074" mass="117243">MESNVDLDKKDSNQPSTARPASLTKSFRTFCNFFQSPRKRYANLDPSSGVHLVGPMFELTACIDHKQNVEDFDAYYPDSGLSYGPTICSFGLPYNDHNYAFPVGLTPPTMAPHLMDLPLAKVSNLTTSSVTQSSPTVSRVELGNLKNAAVSTSAKTLSPPIKEGTTTSVPLRPNKAMPKVFPPVSKPSHPPITFDIAEATAGLSEPKKTLFGAWHAKAAASGGTLVVQQRWKDQEPPAVLRYNKVPPKMVEDMELRYDPEMKIFEVPDDICVSPSQLSGLDSDSSDEESSQSHQLPSANQLRNPLESSVQHGSAIRCACGFSVQTGRRIQCNTCKLFQHYHCMEAVFSDSHSSSEGASSDQFCQSTVSNQLQSESYKCYKCASRTITPTLLEKLRVNMQQRLSATLLSGLDQGDLQTIPTSPCSMSSAQVLANATDRARQLGLIVDSNPLSLDRHHGDVGGMHSTCNKSNEDGLLCWRDAEDTDVNLAMPSPPRASKRKQDLSTTSYSESSRINTRKSPAGGLQVCKSADSLSGPSTPSTIPVGGSSQTPDSLTPRSTPGTSFPLSYHNNLRIYSPTTADNSETAGASSTTSENATPENSPLVHRQSTNMSALGRRKRPRRSLFLDLQKHRSEKRFREAIPSSLGAAWAKNYQEASRSTYTNALFLRIAERISTGRERDQRLPPTCLDRTPLCRLVLFDHNDKGLESSVRLSRGDVVTELRGRIMLMEEYEHYVDPTAEYNRYVILYNDFGDNGVAVDATLFGNDARFIRRSCTPNCKLDHFIVCGKMHVVIRTIQDISPGVELTIPFDVDYTSCRYPLDCACARSRCPVLKWRRKLLRNKVMPNLDYSKCINSKLKELSKLLSDDGSQGFSQLDFFGSATNSPAKSDTMSPSLTRRPVIGAAALLSPQRFAVPTDLASPARLKTTRFSVASEVSATAAGSPSPSAVRQLFSSPMLPSVTAEKDTNSADLKTTTTLTGQGKKVSAVMADPAPPAEPTGAASVESEMAWSLRPRRRSTRQSSGREDSGDSRSTAPASGSIVTPPFEPIITTRRQAASSLRLPEADKPKRTTKRTS</sequence>
<proteinExistence type="predicted"/>
<dbReference type="CDD" id="cd10529">
    <property type="entry name" value="SET_SETD5-like"/>
    <property type="match status" value="1"/>
</dbReference>
<feature type="region of interest" description="Disordered" evidence="2">
    <location>
        <begin position="1"/>
        <end position="20"/>
    </location>
</feature>
<feature type="compositionally biased region" description="Polar residues" evidence="2">
    <location>
        <begin position="530"/>
        <end position="569"/>
    </location>
</feature>
<dbReference type="GO" id="GO:0006355">
    <property type="term" value="P:regulation of DNA-templated transcription"/>
    <property type="evidence" value="ECO:0007669"/>
    <property type="project" value="TreeGrafter"/>
</dbReference>
<dbReference type="InterPro" id="IPR046341">
    <property type="entry name" value="SET_dom_sf"/>
</dbReference>
<evidence type="ECO:0000256" key="2">
    <source>
        <dbReference type="SAM" id="MobiDB-lite"/>
    </source>
</evidence>
<dbReference type="Pfam" id="PF00856">
    <property type="entry name" value="SET"/>
    <property type="match status" value="1"/>
</dbReference>
<dbReference type="PANTHER" id="PTHR46462">
    <property type="entry name" value="UPSET, ISOFORM A"/>
    <property type="match status" value="1"/>
</dbReference>
<dbReference type="PROSITE" id="PS50280">
    <property type="entry name" value="SET"/>
    <property type="match status" value="1"/>
</dbReference>
<protein>
    <submittedName>
        <fullName evidence="4">Histone-lysine N-methyltransferase 2E</fullName>
    </submittedName>
</protein>
<dbReference type="GO" id="GO:0032259">
    <property type="term" value="P:methylation"/>
    <property type="evidence" value="ECO:0007669"/>
    <property type="project" value="UniProtKB-KW"/>
</dbReference>
<dbReference type="SUPFAM" id="SSF57903">
    <property type="entry name" value="FYVE/PHD zinc finger"/>
    <property type="match status" value="1"/>
</dbReference>
<dbReference type="SUPFAM" id="SSF82199">
    <property type="entry name" value="SET domain"/>
    <property type="match status" value="1"/>
</dbReference>
<dbReference type="GO" id="GO:0034967">
    <property type="term" value="C:Set3 complex"/>
    <property type="evidence" value="ECO:0007669"/>
    <property type="project" value="TreeGrafter"/>
</dbReference>
<keyword evidence="4" id="KW-0808">Transferase</keyword>
<dbReference type="EMBL" id="GEEE01016710">
    <property type="protein sequence ID" value="JAP46515.1"/>
    <property type="molecule type" value="Transcribed_RNA"/>
</dbReference>
<feature type="compositionally biased region" description="Polar residues" evidence="2">
    <location>
        <begin position="502"/>
        <end position="517"/>
    </location>
</feature>
<dbReference type="SMART" id="SM00317">
    <property type="entry name" value="SET"/>
    <property type="match status" value="1"/>
</dbReference>
<evidence type="ECO:0000259" key="3">
    <source>
        <dbReference type="PROSITE" id="PS50280"/>
    </source>
</evidence>
<feature type="compositionally biased region" description="Basic and acidic residues" evidence="2">
    <location>
        <begin position="1"/>
        <end position="12"/>
    </location>
</feature>
<feature type="compositionally biased region" description="Low complexity" evidence="2">
    <location>
        <begin position="970"/>
        <end position="982"/>
    </location>
</feature>
<feature type="region of interest" description="Disordered" evidence="2">
    <location>
        <begin position="959"/>
        <end position="1074"/>
    </location>
</feature>
<dbReference type="InterPro" id="IPR001214">
    <property type="entry name" value="SET_dom"/>
</dbReference>
<dbReference type="Gene3D" id="3.30.40.10">
    <property type="entry name" value="Zinc/RING finger domain, C3HC4 (zinc finger)"/>
    <property type="match status" value="1"/>
</dbReference>
<dbReference type="InterPro" id="IPR013083">
    <property type="entry name" value="Znf_RING/FYVE/PHD"/>
</dbReference>
<feature type="compositionally biased region" description="Low complexity" evidence="2">
    <location>
        <begin position="581"/>
        <end position="596"/>
    </location>
</feature>
<dbReference type="AlphaFoldDB" id="A0A0X3P3N5"/>
<keyword evidence="1" id="KW-0156">Chromatin regulator</keyword>
<name>A0A0X3P3N5_SCHSO</name>
<dbReference type="InterPro" id="IPR011011">
    <property type="entry name" value="Znf_FYVE_PHD"/>
</dbReference>
<reference evidence="4" key="1">
    <citation type="submission" date="2016-01" db="EMBL/GenBank/DDBJ databases">
        <title>Reference transcriptome for the parasite Schistocephalus solidus: insights into the molecular evolution of parasitism.</title>
        <authorList>
            <person name="Hebert F.O."/>
            <person name="Grambauer S."/>
            <person name="Barber I."/>
            <person name="Landry C.R."/>
            <person name="Aubin-Horth N."/>
        </authorList>
    </citation>
    <scope>NUCLEOTIDE SEQUENCE</scope>
</reference>
<evidence type="ECO:0000313" key="4">
    <source>
        <dbReference type="EMBL" id="JAP46515.1"/>
    </source>
</evidence>
<gene>
    <name evidence="4" type="primary">KMT2E</name>
    <name evidence="4" type="ORF">TR153392</name>
</gene>
<dbReference type="GO" id="GO:0070210">
    <property type="term" value="C:Rpd3L-Expanded complex"/>
    <property type="evidence" value="ECO:0007669"/>
    <property type="project" value="TreeGrafter"/>
</dbReference>